<reference evidence="1 2" key="1">
    <citation type="submission" date="2022-04" db="EMBL/GenBank/DDBJ databases">
        <title>Halobacillus sp. isolated from saltern.</title>
        <authorList>
            <person name="Won M."/>
            <person name="Lee C.-M."/>
            <person name="Woen H.-Y."/>
            <person name="Kwon S.-W."/>
        </authorList>
    </citation>
    <scope>NUCLEOTIDE SEQUENCE [LARGE SCALE GENOMIC DNA]</scope>
    <source>
        <strain evidence="1 2">SSBR10-3</strain>
    </source>
</reference>
<protein>
    <submittedName>
        <fullName evidence="1">Uncharacterized protein</fullName>
    </submittedName>
</protein>
<sequence>MKENYLPQHTAQAVKEEKCFWKMLERMENQFVQGNFDEVTRSAMDALSSMKQLEFMRHQKQHQELASHLQRQGELNKVIIDLQKKGILKAQVRWPNEKGG</sequence>
<keyword evidence="2" id="KW-1185">Reference proteome</keyword>
<dbReference type="RefSeq" id="WP_244708742.1">
    <property type="nucleotide sequence ID" value="NZ_CP095073.1"/>
</dbReference>
<proteinExistence type="predicted"/>
<accession>A0ABY4EHL9</accession>
<evidence type="ECO:0000313" key="2">
    <source>
        <dbReference type="Proteomes" id="UP000831787"/>
    </source>
</evidence>
<dbReference type="EMBL" id="CP095073">
    <property type="protein sequence ID" value="UOQ43383.1"/>
    <property type="molecule type" value="Genomic_DNA"/>
</dbReference>
<organism evidence="1 2">
    <name type="scientific">Halobacillus salinarum</name>
    <dbReference type="NCBI Taxonomy" id="2932257"/>
    <lineage>
        <taxon>Bacteria</taxon>
        <taxon>Bacillati</taxon>
        <taxon>Bacillota</taxon>
        <taxon>Bacilli</taxon>
        <taxon>Bacillales</taxon>
        <taxon>Bacillaceae</taxon>
        <taxon>Halobacillus</taxon>
    </lineage>
</organism>
<name>A0ABY4EHL9_9BACI</name>
<evidence type="ECO:0000313" key="1">
    <source>
        <dbReference type="EMBL" id="UOQ43383.1"/>
    </source>
</evidence>
<dbReference type="Proteomes" id="UP000831787">
    <property type="component" value="Chromosome"/>
</dbReference>
<gene>
    <name evidence="1" type="ORF">MUN89_15855</name>
</gene>